<evidence type="ECO:0000313" key="2">
    <source>
        <dbReference type="RefSeq" id="XP_026743860.1"/>
    </source>
</evidence>
<accession>A0A7E5WST9</accession>
<dbReference type="InParanoid" id="A0A7E5WST9"/>
<dbReference type="OrthoDB" id="8196513at2759"/>
<protein>
    <submittedName>
        <fullName evidence="2">Uncharacterized protein LOC113505385</fullName>
    </submittedName>
</protein>
<name>A0A7E5WST9_TRINI</name>
<keyword evidence="1" id="KW-1185">Reference proteome</keyword>
<dbReference type="AlphaFoldDB" id="A0A7E5WST9"/>
<dbReference type="GeneID" id="113505385"/>
<evidence type="ECO:0000313" key="1">
    <source>
        <dbReference type="Proteomes" id="UP000322000"/>
    </source>
</evidence>
<organism evidence="1 2">
    <name type="scientific">Trichoplusia ni</name>
    <name type="common">Cabbage looper</name>
    <dbReference type="NCBI Taxonomy" id="7111"/>
    <lineage>
        <taxon>Eukaryota</taxon>
        <taxon>Metazoa</taxon>
        <taxon>Ecdysozoa</taxon>
        <taxon>Arthropoda</taxon>
        <taxon>Hexapoda</taxon>
        <taxon>Insecta</taxon>
        <taxon>Pterygota</taxon>
        <taxon>Neoptera</taxon>
        <taxon>Endopterygota</taxon>
        <taxon>Lepidoptera</taxon>
        <taxon>Glossata</taxon>
        <taxon>Ditrysia</taxon>
        <taxon>Noctuoidea</taxon>
        <taxon>Noctuidae</taxon>
        <taxon>Plusiinae</taxon>
        <taxon>Trichoplusia</taxon>
    </lineage>
</organism>
<proteinExistence type="predicted"/>
<dbReference type="KEGG" id="tnl:113505385"/>
<gene>
    <name evidence="2" type="primary">LOC113505385</name>
</gene>
<sequence length="728" mass="83935">MNLSENYHLRKCYLRTDTVPTMSVMKKKMSENLAAVYFKTMTPKQKVIAGLEPSLRGGGGDWYVPPQELLQGRNVLKPTNKELLSLLNHKGIELLGSHVFKKHRKLLEVEKEEAMLECDINHRNDVELQCNAIAETTATEAQKKNTERIMNGFEYFTQLYRESLGKFELLFHEAAVSEIQKTREAAIRQMEIHYAEALKVQATRLYNKYAEKLEGAKNRLKNEFIHNIEVLRTAMGDNLHDLKVDKHLAIENLRRYLECQKLACQVYVALKERDECAKEIETLQTKHRKAVRALDEKLALINFDIYLAAQKEAKRKEVVTVWQKKICHVIKKFQVFVSYCLSSLPDYAEFFLNMEKLMLIQLSQVLEKPTAESIIEVEPEEFHTPIPRPQPFYLFCDRGYKADIDEKLCPQRSATSVSQMPVIVVNKRCMYAACDTFEQFNAKIKQYIHGVKGDDADFVDDNVYPHYVPVKYTSSTQLLDIKLESSLLQVLQQEKANIRELPIKHDFHDSSCLCAPCYNPYIDGHQSHLETVSSKESVKRPVHISRSVELIHSRQPKWESYFDYVEAKKCNCTKKAMKHLSANLPPYMQQRSKFDQPELLKYEMCSVAELKMLVKAARNQSTPPSVPSVPSRTRDVSTQCEDIELVLLCTCYDDAEFDKIFSDLTTDPTGFVSPISTKDEFRVVESSTTGYLDKNQSSFVTDRILSLRNIVEDMPDLAEIFNKKDCSF</sequence>
<reference evidence="2" key="1">
    <citation type="submission" date="2025-08" db="UniProtKB">
        <authorList>
            <consortium name="RefSeq"/>
        </authorList>
    </citation>
    <scope>IDENTIFICATION</scope>
</reference>
<dbReference type="RefSeq" id="XP_026743860.1">
    <property type="nucleotide sequence ID" value="XM_026888059.1"/>
</dbReference>
<dbReference type="Proteomes" id="UP000322000">
    <property type="component" value="Chromosome 2"/>
</dbReference>